<accession>A0A6G1D0V3</accession>
<dbReference type="EMBL" id="SPHZ02000007">
    <property type="protein sequence ID" value="KAF0905947.1"/>
    <property type="molecule type" value="Genomic_DNA"/>
</dbReference>
<proteinExistence type="predicted"/>
<reference evidence="1 2" key="1">
    <citation type="submission" date="2019-11" db="EMBL/GenBank/DDBJ databases">
        <title>Whole genome sequence of Oryza granulata.</title>
        <authorList>
            <person name="Li W."/>
        </authorList>
    </citation>
    <scope>NUCLEOTIDE SEQUENCE [LARGE SCALE GENOMIC DNA]</scope>
    <source>
        <strain evidence="2">cv. Menghai</strain>
        <tissue evidence="1">Leaf</tissue>
    </source>
</reference>
<evidence type="ECO:0000313" key="1">
    <source>
        <dbReference type="EMBL" id="KAF0905947.1"/>
    </source>
</evidence>
<comment type="caution">
    <text evidence="1">The sequence shown here is derived from an EMBL/GenBank/DDBJ whole genome shotgun (WGS) entry which is preliminary data.</text>
</comment>
<organism evidence="1 2">
    <name type="scientific">Oryza meyeriana var. granulata</name>
    <dbReference type="NCBI Taxonomy" id="110450"/>
    <lineage>
        <taxon>Eukaryota</taxon>
        <taxon>Viridiplantae</taxon>
        <taxon>Streptophyta</taxon>
        <taxon>Embryophyta</taxon>
        <taxon>Tracheophyta</taxon>
        <taxon>Spermatophyta</taxon>
        <taxon>Magnoliopsida</taxon>
        <taxon>Liliopsida</taxon>
        <taxon>Poales</taxon>
        <taxon>Poaceae</taxon>
        <taxon>BOP clade</taxon>
        <taxon>Oryzoideae</taxon>
        <taxon>Oryzeae</taxon>
        <taxon>Oryzinae</taxon>
        <taxon>Oryza</taxon>
        <taxon>Oryza meyeriana</taxon>
    </lineage>
</organism>
<evidence type="ECO:0000313" key="2">
    <source>
        <dbReference type="Proteomes" id="UP000479710"/>
    </source>
</evidence>
<name>A0A6G1D0V3_9ORYZ</name>
<keyword evidence="2" id="KW-1185">Reference proteome</keyword>
<gene>
    <name evidence="1" type="ORF">E2562_008970</name>
</gene>
<dbReference type="Proteomes" id="UP000479710">
    <property type="component" value="Unassembled WGS sequence"/>
</dbReference>
<sequence length="78" mass="8208">MDSHDRPGQVVDGRFGAESLGCIPVAVRKVGALRGERSSVATRAGGLGPLSRTPPPRNVTNVRAAWVRWARSTEEAGG</sequence>
<dbReference type="AlphaFoldDB" id="A0A6G1D0V3"/>
<protein>
    <submittedName>
        <fullName evidence="1">Uncharacterized protein</fullName>
    </submittedName>
</protein>